<feature type="compositionally biased region" description="Polar residues" evidence="3">
    <location>
        <begin position="489"/>
        <end position="498"/>
    </location>
</feature>
<feature type="region of interest" description="Disordered" evidence="3">
    <location>
        <begin position="1630"/>
        <end position="1651"/>
    </location>
</feature>
<dbReference type="InterPro" id="IPR036116">
    <property type="entry name" value="FN3_sf"/>
</dbReference>
<evidence type="ECO:0000313" key="7">
    <source>
        <dbReference type="Proteomes" id="UP001239083"/>
    </source>
</evidence>
<keyword evidence="4" id="KW-0812">Transmembrane</keyword>
<gene>
    <name evidence="6" type="ORF">QFZ26_003105</name>
</gene>
<evidence type="ECO:0000256" key="2">
    <source>
        <dbReference type="ARBA" id="ARBA00023326"/>
    </source>
</evidence>
<dbReference type="PROSITE" id="PS50853">
    <property type="entry name" value="FN3"/>
    <property type="match status" value="1"/>
</dbReference>
<dbReference type="InterPro" id="IPR003961">
    <property type="entry name" value="FN3_dom"/>
</dbReference>
<keyword evidence="1" id="KW-0326">Glycosidase</keyword>
<feature type="region of interest" description="Disordered" evidence="3">
    <location>
        <begin position="483"/>
        <end position="502"/>
    </location>
</feature>
<accession>A0ABU0RBU6</accession>
<protein>
    <recommendedName>
        <fullName evidence="5">Fibronectin type-III domain-containing protein</fullName>
    </recommendedName>
</protein>
<dbReference type="Gene3D" id="2.60.40.10">
    <property type="entry name" value="Immunoglobulins"/>
    <property type="match status" value="1"/>
</dbReference>
<dbReference type="RefSeq" id="WP_307043721.1">
    <property type="nucleotide sequence ID" value="NZ_JAUSYY010000001.1"/>
</dbReference>
<evidence type="ECO:0000313" key="6">
    <source>
        <dbReference type="EMBL" id="MDQ0895550.1"/>
    </source>
</evidence>
<keyword evidence="2" id="KW-0624">Polysaccharide degradation</keyword>
<evidence type="ECO:0000256" key="1">
    <source>
        <dbReference type="ARBA" id="ARBA00023295"/>
    </source>
</evidence>
<name>A0ABU0RBU6_9MICO</name>
<evidence type="ECO:0000256" key="3">
    <source>
        <dbReference type="SAM" id="MobiDB-lite"/>
    </source>
</evidence>
<dbReference type="Pfam" id="PF17963">
    <property type="entry name" value="Big_9"/>
    <property type="match status" value="6"/>
</dbReference>
<evidence type="ECO:0000259" key="5">
    <source>
        <dbReference type="PROSITE" id="PS50853"/>
    </source>
</evidence>
<dbReference type="InterPro" id="IPR013783">
    <property type="entry name" value="Ig-like_fold"/>
</dbReference>
<sequence>MMETPRLSAHRSAFLTAGAVTVVVAVVAGVAIASGGYAAQRVDLGDAAVWVANDRAQAVGRANTAVLELNSVVVTGGRGAEIVQDGSTVLVLDPDRASVGLLDATTSALTETVAVPPDDPSLALAGTRIVVAAGGDVWTVPVDEFAEFDSESEPMLTFGAGAVTSVDAAGRLFAYTPSTGDVALVDAADAETVASRWQLDPLAGDPEVQVTSVAGHWAVLDVDARVLHLESGRVDLSSVLEPGQAPVLQAPSLTGHEVAIGHRTGLIAVGLDGTPRTLVDRRSGEPAAPVVHDGCLHAAWALGSAWRSCAAPDHRLVERDEATGSGDLSFLANGDALVLNDRRSGKTWAASADYGLIDNWDELLAIERDEETVEQNDPNTPPTIEKSQVPPVVVDDSFGARPGRSTLLPVLLNDYDANGDVLVVDSIDGELPAGVTLDRVSDNQQLQLTLDDAASGSISFAYVAGDGRGGAARAMVHVEVREPDENAPPAQQRSTHATVASGGRVSTPVLGDWVDPDGDPFFLQQALVEEPDSLSSTADGIVVFDEGNGRGSERRVSLTVSDGRDAAVGSLDVEVAAAGDVPLIADPFVALATAGQEIRIDPLRHVRGGSGQVRLTAVPAKPDAALMPDFDGGSFRFTSAALRTHLLEYTVTDGTTTATGVVRVDVSAPPDRDITPITVPHTAFLRAQQPVDVDVLATDIDPTGGVLVVTGIVGADAAEGARIEVIDHRVLRVTLTRPLETGSTTFGYRVSNGLAEAEGEVTLVEVPQPEIAQPPVASADTISARTGDVIDIAVLANDEHPDALPLVLAPELIQLPEDGLLFAAGDRLRYFAPDTAGEFDAIYRVDGPDGQYATANVHISVREADPETNTPPVPSTITARVIAGETVRIPIPLGGVDPDGDSVQLIGQESNPERGNVTARGADWLEYQAGEYSGGTDSFQYAVVDALGARAIGSVRVGIAPRADGARAPIAVEDTVTVRPGRTISVRVLENDSDPDGGPLRLVGVEATVDGATAVIIDDTHLEVTIPDVEGRYGFVYSIENDRLGTADTFLTVEASDDAPLARPEASDTVLGLSDILDVERIDVPVLRNVFLADGDVSDLAVELVPGFEAGAEVRRNGTIRVEVEDRRRIIPFLVRHPEDASITAQAFIWVPGRDDALPQLRSDAPRVRVMSGKEVRLDLEDYVIAASGKPVRLTDTASVGASHDDGTGLAVDEDTLRYRSEPGYFGPASLSFTVTDGESAVDPEGRTGTIVIPITVLPTENQPPVFTGGVIDFEPGQSKTIDLVKLTTYPYPDSTDDLVFEILAPAAVGFSVSLDGNELTVEAEESAVKGTPAAIAIGVADDAGEGRAGRIDVRVVPSTRPLAQPAADSAIAPRGRTTSIDVLANDRATNPFPGTPLRVVGVRGIDADSLPDGVSIEPSADRSTLAVTVGDRAAPMNTTVQYQVADATDDPSRYAWGTVTISVQDRPDPVTGASVTGFGDGTLDVAFGAGGFNNSPIVGYEISLLEPSSREVLSTADCVATTCTVPTPGNGQSNAVMLRVQARNGVGLSDPVEAPGPVWSDVIPGAPSGLRAVPLDGRLRIQWAPVSTGSGSAVSSYVVTVAGVSREVPASGACTATVCSADSQPLDNGSQVPFSVSARNQAYPRARDVD</sequence>
<keyword evidence="2" id="KW-0119">Carbohydrate metabolism</keyword>
<dbReference type="Proteomes" id="UP001239083">
    <property type="component" value="Unassembled WGS sequence"/>
</dbReference>
<dbReference type="SUPFAM" id="SSF49265">
    <property type="entry name" value="Fibronectin type III"/>
    <property type="match status" value="1"/>
</dbReference>
<feature type="transmembrane region" description="Helical" evidence="4">
    <location>
        <begin position="12"/>
        <end position="33"/>
    </location>
</feature>
<reference evidence="6 7" key="1">
    <citation type="submission" date="2023-07" db="EMBL/GenBank/DDBJ databases">
        <title>Comparative genomics of wheat-associated soil bacteria to identify genetic determinants of phenazine resistance.</title>
        <authorList>
            <person name="Mouncey N."/>
        </authorList>
    </citation>
    <scope>NUCLEOTIDE SEQUENCE [LARGE SCALE GENOMIC DNA]</scope>
    <source>
        <strain evidence="6 7">V3I3</strain>
    </source>
</reference>
<dbReference type="CDD" id="cd00063">
    <property type="entry name" value="FN3"/>
    <property type="match status" value="1"/>
</dbReference>
<feature type="compositionally biased region" description="Polar residues" evidence="3">
    <location>
        <begin position="1630"/>
        <end position="1641"/>
    </location>
</feature>
<keyword evidence="4" id="KW-1133">Transmembrane helix</keyword>
<feature type="domain" description="Fibronectin type-III" evidence="5">
    <location>
        <begin position="1467"/>
        <end position="1566"/>
    </location>
</feature>
<proteinExistence type="predicted"/>
<evidence type="ECO:0000256" key="4">
    <source>
        <dbReference type="SAM" id="Phobius"/>
    </source>
</evidence>
<organism evidence="6 7">
    <name type="scientific">Agromyces ramosus</name>
    <dbReference type="NCBI Taxonomy" id="33879"/>
    <lineage>
        <taxon>Bacteria</taxon>
        <taxon>Bacillati</taxon>
        <taxon>Actinomycetota</taxon>
        <taxon>Actinomycetes</taxon>
        <taxon>Micrococcales</taxon>
        <taxon>Microbacteriaceae</taxon>
        <taxon>Agromyces</taxon>
    </lineage>
</organism>
<keyword evidence="7" id="KW-1185">Reference proteome</keyword>
<dbReference type="EMBL" id="JAUSYY010000001">
    <property type="protein sequence ID" value="MDQ0895550.1"/>
    <property type="molecule type" value="Genomic_DNA"/>
</dbReference>
<keyword evidence="4" id="KW-0472">Membrane</keyword>
<comment type="caution">
    <text evidence="6">The sequence shown here is derived from an EMBL/GenBank/DDBJ whole genome shotgun (WGS) entry which is preliminary data.</text>
</comment>
<keyword evidence="1" id="KW-0378">Hydrolase</keyword>